<dbReference type="EMBL" id="JAPQKH010000004">
    <property type="protein sequence ID" value="KAJ5100178.1"/>
    <property type="molecule type" value="Genomic_DNA"/>
</dbReference>
<dbReference type="AlphaFoldDB" id="A0A9W9FH80"/>
<evidence type="ECO:0008006" key="4">
    <source>
        <dbReference type="Google" id="ProtNLM"/>
    </source>
</evidence>
<keyword evidence="3" id="KW-1185">Reference proteome</keyword>
<comment type="caution">
    <text evidence="2">The sequence shown here is derived from an EMBL/GenBank/DDBJ whole genome shotgun (WGS) entry which is preliminary data.</text>
</comment>
<feature type="compositionally biased region" description="Polar residues" evidence="1">
    <location>
        <begin position="214"/>
        <end position="224"/>
    </location>
</feature>
<dbReference type="Proteomes" id="UP001149165">
    <property type="component" value="Unassembled WGS sequence"/>
</dbReference>
<feature type="compositionally biased region" description="Low complexity" evidence="1">
    <location>
        <begin position="329"/>
        <end position="344"/>
    </location>
</feature>
<reference evidence="2" key="2">
    <citation type="journal article" date="2023" name="IMA Fungus">
        <title>Comparative genomic study of the Penicillium genus elucidates a diverse pangenome and 15 lateral gene transfer events.</title>
        <authorList>
            <person name="Petersen C."/>
            <person name="Sorensen T."/>
            <person name="Nielsen M.R."/>
            <person name="Sondergaard T.E."/>
            <person name="Sorensen J.L."/>
            <person name="Fitzpatrick D.A."/>
            <person name="Frisvad J.C."/>
            <person name="Nielsen K.L."/>
        </authorList>
    </citation>
    <scope>NUCLEOTIDE SEQUENCE</scope>
    <source>
        <strain evidence="2">IBT 30069</strain>
    </source>
</reference>
<dbReference type="OrthoDB" id="5424692at2759"/>
<proteinExistence type="predicted"/>
<feature type="region of interest" description="Disordered" evidence="1">
    <location>
        <begin position="78"/>
        <end position="99"/>
    </location>
</feature>
<evidence type="ECO:0000313" key="3">
    <source>
        <dbReference type="Proteomes" id="UP001149165"/>
    </source>
</evidence>
<feature type="region of interest" description="Disordered" evidence="1">
    <location>
        <begin position="141"/>
        <end position="395"/>
    </location>
</feature>
<feature type="compositionally biased region" description="Low complexity" evidence="1">
    <location>
        <begin position="185"/>
        <end position="206"/>
    </location>
</feature>
<feature type="compositionally biased region" description="Basic and acidic residues" evidence="1">
    <location>
        <begin position="244"/>
        <end position="255"/>
    </location>
</feature>
<protein>
    <recommendedName>
        <fullName evidence="4">Serine/arginine repetitive matrix protein 1</fullName>
    </recommendedName>
</protein>
<organism evidence="2 3">
    <name type="scientific">Penicillium angulare</name>
    <dbReference type="NCBI Taxonomy" id="116970"/>
    <lineage>
        <taxon>Eukaryota</taxon>
        <taxon>Fungi</taxon>
        <taxon>Dikarya</taxon>
        <taxon>Ascomycota</taxon>
        <taxon>Pezizomycotina</taxon>
        <taxon>Eurotiomycetes</taxon>
        <taxon>Eurotiomycetidae</taxon>
        <taxon>Eurotiales</taxon>
        <taxon>Aspergillaceae</taxon>
        <taxon>Penicillium</taxon>
    </lineage>
</organism>
<evidence type="ECO:0000256" key="1">
    <source>
        <dbReference type="SAM" id="MobiDB-lite"/>
    </source>
</evidence>
<sequence>MTGEAGKVIALLTDQVDHHHEDTMREIIETGAHHLEIDLAYAPTHGYHLAEVMDGQGVALPTIAVVPGRLPFRAEATGLHHTRDGDPPLDVSHHEETTDQGLLHLHGDRSLHIVRVDPATYLGAAEAQGATGMYRLEARTQASTSKIQHNPPPIRPSSPSQNVPRREPAVDVNRSLPYSRARQLSPSRTSRPESSSTSRRSSPSGGPERGGQTPLKNRSRSPSHFSPAHRFSAPSGNITPQDRGFTHDTEGKDSTRIYGNTDRLESDSTEPNQRRFGANPPTQPRSLGLRQSPPSGPSQGPRKIPSQPRGSQNYPFLSAPTRPRRGPSSRDGPWPSGTMSRRGPPTTPSQTPPSGPRASFSSGFPGGSNFRHPGSRQNSTVPASPSLPTPKAPNHLAGLCTVIPGGKLLPPVLDGVSEKRLSQLEADQEKLVEQMAEVQRSKRAVLRDWDRLDHESSICALKSELAEGHLQRMADETIGGGIPF</sequence>
<name>A0A9W9FH80_9EURO</name>
<feature type="compositionally biased region" description="Low complexity" evidence="1">
    <location>
        <begin position="286"/>
        <end position="302"/>
    </location>
</feature>
<reference evidence="2" key="1">
    <citation type="submission" date="2022-11" db="EMBL/GenBank/DDBJ databases">
        <authorList>
            <person name="Petersen C."/>
        </authorList>
    </citation>
    <scope>NUCLEOTIDE SEQUENCE</scope>
    <source>
        <strain evidence="2">IBT 30069</strain>
    </source>
</reference>
<feature type="compositionally biased region" description="Pro residues" evidence="1">
    <location>
        <begin position="345"/>
        <end position="355"/>
    </location>
</feature>
<gene>
    <name evidence="2" type="ORF">N7456_006230</name>
</gene>
<feature type="compositionally biased region" description="Basic and acidic residues" evidence="1">
    <location>
        <begin position="81"/>
        <end position="97"/>
    </location>
</feature>
<evidence type="ECO:0000313" key="2">
    <source>
        <dbReference type="EMBL" id="KAJ5100178.1"/>
    </source>
</evidence>
<accession>A0A9W9FH80</accession>